<feature type="compositionally biased region" description="Polar residues" evidence="6">
    <location>
        <begin position="469"/>
        <end position="482"/>
    </location>
</feature>
<feature type="transmembrane region" description="Helical" evidence="7">
    <location>
        <begin position="166"/>
        <end position="190"/>
    </location>
</feature>
<dbReference type="eggNOG" id="COG0772">
    <property type="taxonomic scope" value="Bacteria"/>
</dbReference>
<feature type="transmembrane region" description="Helical" evidence="7">
    <location>
        <begin position="408"/>
        <end position="430"/>
    </location>
</feature>
<feature type="transmembrane region" description="Helical" evidence="7">
    <location>
        <begin position="106"/>
        <end position="123"/>
    </location>
</feature>
<dbReference type="HOGENOM" id="CLU_029243_3_1_11"/>
<evidence type="ECO:0000256" key="6">
    <source>
        <dbReference type="SAM" id="MobiDB-lite"/>
    </source>
</evidence>
<protein>
    <recommendedName>
        <fullName evidence="10">Cell division protein FtsW</fullName>
    </recommendedName>
</protein>
<keyword evidence="3" id="KW-0133">Cell shape</keyword>
<sequence>MSVVVSAPARKGRIPELLLLLTALGLGLAAYCLVWDGLGNEGLPPQLTQLGIIGLVVVLTVHLVIRWMVPYADPVLFPIALALNLLGLAMIYRIDSAADTHGARSQLILTGAGLVLFVLTVMLTRNYRMLRNYKWSALVVGILLLLLPLLPGVGRTINGARLWIRVAGFSFQPAELAKICFAVFFAAYLVTERDNLSLAGPKILGIRFPKLRHIVPLLAAWAMCMAVLVFQRDFGTALLFFGLFVAMLWVATERISWLIMGGILTVAGVSFIATTVPHVRARFNIWMDAFDPDIYGSAGGSYQLVQGWFGMASGGLFGTGLGKGYPNLVYAAQSDFIFASFAEELGLVGVLAILSLNILFVGRGMRTAIQLRDGVGKLLASGLAFVIAIQCFIVVGGVTRLIPLTGLALPFLAQGGSALISNWIVVGLLLRLSDVSRRPAHAAAIPSTDEIEAIASTSHSEDSDISSDPTQTHATVPSSSLASGLGWGNGDDAVATRHSQPVQSNNSELLTSKQKATEPSHPRNAKGASTDE</sequence>
<reference evidence="8 9" key="1">
    <citation type="submission" date="2012-09" db="EMBL/GenBank/DDBJ databases">
        <title>The Genome Sequence of Actinobaculum massiliae ACS-171-V-COL2.</title>
        <authorList>
            <consortium name="The Broad Institute Genome Sequencing Platform"/>
            <person name="Earl A."/>
            <person name="Ward D."/>
            <person name="Feldgarden M."/>
            <person name="Gevers D."/>
            <person name="Saerens B."/>
            <person name="Vaneechoutte M."/>
            <person name="Walker B."/>
            <person name="Young S.K."/>
            <person name="Zeng Q."/>
            <person name="Gargeya S."/>
            <person name="Fitzgerald M."/>
            <person name="Haas B."/>
            <person name="Abouelleil A."/>
            <person name="Alvarado L."/>
            <person name="Arachchi H.M."/>
            <person name="Berlin A."/>
            <person name="Chapman S.B."/>
            <person name="Goldberg J."/>
            <person name="Griggs A."/>
            <person name="Gujja S."/>
            <person name="Hansen M."/>
            <person name="Howarth C."/>
            <person name="Imamovic A."/>
            <person name="Larimer J."/>
            <person name="McCowen C."/>
            <person name="Montmayeur A."/>
            <person name="Murphy C."/>
            <person name="Neiman D."/>
            <person name="Pearson M."/>
            <person name="Priest M."/>
            <person name="Roberts A."/>
            <person name="Saif S."/>
            <person name="Shea T."/>
            <person name="Sisk P."/>
            <person name="Sykes S."/>
            <person name="Wortman J."/>
            <person name="Nusbaum C."/>
            <person name="Birren B."/>
        </authorList>
    </citation>
    <scope>NUCLEOTIDE SEQUENCE [LARGE SCALE GENOMIC DNA]</scope>
    <source>
        <strain evidence="9">ACS-171-V-Col2</strain>
    </source>
</reference>
<dbReference type="STRING" id="202789.GCA_001457435_01389"/>
<feature type="transmembrane region" description="Helical" evidence="7">
    <location>
        <begin position="135"/>
        <end position="154"/>
    </location>
</feature>
<dbReference type="GO" id="GO:0015648">
    <property type="term" value="F:lipid-linked peptidoglycan transporter activity"/>
    <property type="evidence" value="ECO:0007669"/>
    <property type="project" value="TreeGrafter"/>
</dbReference>
<comment type="caution">
    <text evidence="8">The sequence shown here is derived from an EMBL/GenBank/DDBJ whole genome shotgun (WGS) entry which is preliminary data.</text>
</comment>
<evidence type="ECO:0000256" key="1">
    <source>
        <dbReference type="ARBA" id="ARBA00004141"/>
    </source>
</evidence>
<dbReference type="Proteomes" id="UP000009888">
    <property type="component" value="Unassembled WGS sequence"/>
</dbReference>
<evidence type="ECO:0000256" key="7">
    <source>
        <dbReference type="SAM" id="Phobius"/>
    </source>
</evidence>
<dbReference type="GO" id="GO:0032153">
    <property type="term" value="C:cell division site"/>
    <property type="evidence" value="ECO:0007669"/>
    <property type="project" value="TreeGrafter"/>
</dbReference>
<feature type="region of interest" description="Disordered" evidence="6">
    <location>
        <begin position="456"/>
        <end position="532"/>
    </location>
</feature>
<accession>K9F1S0</accession>
<gene>
    <name evidence="8" type="ORF">HMPREF9233_00740</name>
</gene>
<dbReference type="Pfam" id="PF01098">
    <property type="entry name" value="FTSW_RODA_SPOVE"/>
    <property type="match status" value="1"/>
</dbReference>
<feature type="transmembrane region" description="Helical" evidence="7">
    <location>
        <begin position="48"/>
        <end position="68"/>
    </location>
</feature>
<keyword evidence="9" id="KW-1185">Reference proteome</keyword>
<dbReference type="RefSeq" id="WP_007000946.1">
    <property type="nucleotide sequence ID" value="NZ_JH992955.1"/>
</dbReference>
<feature type="transmembrane region" description="Helical" evidence="7">
    <location>
        <begin position="234"/>
        <end position="251"/>
    </location>
</feature>
<feature type="transmembrane region" description="Helical" evidence="7">
    <location>
        <begin position="75"/>
        <end position="94"/>
    </location>
</feature>
<dbReference type="GO" id="GO:0008360">
    <property type="term" value="P:regulation of cell shape"/>
    <property type="evidence" value="ECO:0007669"/>
    <property type="project" value="UniProtKB-KW"/>
</dbReference>
<evidence type="ECO:0008006" key="10">
    <source>
        <dbReference type="Google" id="ProtNLM"/>
    </source>
</evidence>
<feature type="transmembrane region" description="Helical" evidence="7">
    <location>
        <begin position="382"/>
        <end position="402"/>
    </location>
</feature>
<evidence type="ECO:0000256" key="5">
    <source>
        <dbReference type="ARBA" id="ARBA00023136"/>
    </source>
</evidence>
<dbReference type="AlphaFoldDB" id="K9F1S0"/>
<organism evidence="8 9">
    <name type="scientific">Actinobaculum massiliense ACS-171-V-Col2</name>
    <dbReference type="NCBI Taxonomy" id="883066"/>
    <lineage>
        <taxon>Bacteria</taxon>
        <taxon>Bacillati</taxon>
        <taxon>Actinomycetota</taxon>
        <taxon>Actinomycetes</taxon>
        <taxon>Actinomycetales</taxon>
        <taxon>Actinomycetaceae</taxon>
        <taxon>Actinobaculum</taxon>
    </lineage>
</organism>
<feature type="transmembrane region" description="Helical" evidence="7">
    <location>
        <begin position="336"/>
        <end position="361"/>
    </location>
</feature>
<feature type="transmembrane region" description="Helical" evidence="7">
    <location>
        <begin position="211"/>
        <end position="228"/>
    </location>
</feature>
<evidence type="ECO:0000313" key="9">
    <source>
        <dbReference type="Proteomes" id="UP000009888"/>
    </source>
</evidence>
<dbReference type="PANTHER" id="PTHR30474:SF3">
    <property type="entry name" value="PEPTIDOGLYCAN GLYCOSYLTRANSFERASE RODA"/>
    <property type="match status" value="1"/>
</dbReference>
<keyword evidence="2 7" id="KW-0812">Transmembrane</keyword>
<feature type="compositionally biased region" description="Polar residues" evidence="6">
    <location>
        <begin position="497"/>
        <end position="514"/>
    </location>
</feature>
<keyword evidence="4 7" id="KW-1133">Transmembrane helix</keyword>
<evidence type="ECO:0000313" key="8">
    <source>
        <dbReference type="EMBL" id="EKU95375.1"/>
    </source>
</evidence>
<dbReference type="GO" id="GO:0051301">
    <property type="term" value="P:cell division"/>
    <property type="evidence" value="ECO:0007669"/>
    <property type="project" value="InterPro"/>
</dbReference>
<evidence type="ECO:0000256" key="4">
    <source>
        <dbReference type="ARBA" id="ARBA00022989"/>
    </source>
</evidence>
<evidence type="ECO:0000256" key="3">
    <source>
        <dbReference type="ARBA" id="ARBA00022960"/>
    </source>
</evidence>
<dbReference type="EMBL" id="AGWL01000003">
    <property type="protein sequence ID" value="EKU95375.1"/>
    <property type="molecule type" value="Genomic_DNA"/>
</dbReference>
<keyword evidence="5 7" id="KW-0472">Membrane</keyword>
<dbReference type="InterPro" id="IPR001182">
    <property type="entry name" value="FtsW/RodA"/>
</dbReference>
<feature type="transmembrane region" description="Helical" evidence="7">
    <location>
        <begin position="258"/>
        <end position="279"/>
    </location>
</feature>
<name>K9F1S0_9ACTO</name>
<dbReference type="PATRIC" id="fig|883066.3.peg.764"/>
<dbReference type="PANTHER" id="PTHR30474">
    <property type="entry name" value="CELL CYCLE PROTEIN"/>
    <property type="match status" value="1"/>
</dbReference>
<proteinExistence type="predicted"/>
<dbReference type="GO" id="GO:0005886">
    <property type="term" value="C:plasma membrane"/>
    <property type="evidence" value="ECO:0007669"/>
    <property type="project" value="TreeGrafter"/>
</dbReference>
<comment type="subcellular location">
    <subcellularLocation>
        <location evidence="1">Membrane</location>
        <topology evidence="1">Multi-pass membrane protein</topology>
    </subcellularLocation>
</comment>
<evidence type="ECO:0000256" key="2">
    <source>
        <dbReference type="ARBA" id="ARBA00022692"/>
    </source>
</evidence>